<evidence type="ECO:0000256" key="1">
    <source>
        <dbReference type="ARBA" id="ARBA00022737"/>
    </source>
</evidence>
<dbReference type="PANTHER" id="PTHR24189">
    <property type="entry name" value="MYOTROPHIN"/>
    <property type="match status" value="1"/>
</dbReference>
<dbReference type="InterPro" id="IPR050745">
    <property type="entry name" value="Multifunctional_regulatory"/>
</dbReference>
<organism evidence="3 4">
    <name type="scientific">Vitrella brassicaformis (strain CCMP3155)</name>
    <dbReference type="NCBI Taxonomy" id="1169540"/>
    <lineage>
        <taxon>Eukaryota</taxon>
        <taxon>Sar</taxon>
        <taxon>Alveolata</taxon>
        <taxon>Colpodellida</taxon>
        <taxon>Vitrellaceae</taxon>
        <taxon>Vitrella</taxon>
    </lineage>
</organism>
<evidence type="ECO:0000256" key="2">
    <source>
        <dbReference type="ARBA" id="ARBA00023043"/>
    </source>
</evidence>
<dbReference type="PANTHER" id="PTHR24189:SF72">
    <property type="entry name" value="ANKYRIN REPEAT-CONTAINING DOMAIN-CONTAINING PROTEIN"/>
    <property type="match status" value="1"/>
</dbReference>
<dbReference type="Gene3D" id="1.25.40.20">
    <property type="entry name" value="Ankyrin repeat-containing domain"/>
    <property type="match status" value="1"/>
</dbReference>
<dbReference type="AlphaFoldDB" id="A0A0G4FG73"/>
<accession>A0A0G4FG73</accession>
<dbReference type="InterPro" id="IPR036770">
    <property type="entry name" value="Ankyrin_rpt-contain_sf"/>
</dbReference>
<gene>
    <name evidence="3" type="ORF">Vbra_9151</name>
</gene>
<dbReference type="VEuPathDB" id="CryptoDB:Vbra_9151"/>
<dbReference type="InParanoid" id="A0A0G4FG73"/>
<evidence type="ECO:0000313" key="3">
    <source>
        <dbReference type="EMBL" id="CEM12064.1"/>
    </source>
</evidence>
<protein>
    <submittedName>
        <fullName evidence="3">Uncharacterized protein</fullName>
    </submittedName>
</protein>
<keyword evidence="1" id="KW-0677">Repeat</keyword>
<dbReference type="SUPFAM" id="SSF48403">
    <property type="entry name" value="Ankyrin repeat"/>
    <property type="match status" value="1"/>
</dbReference>
<dbReference type="Proteomes" id="UP000041254">
    <property type="component" value="Unassembled WGS sequence"/>
</dbReference>
<name>A0A0G4FG73_VITBC</name>
<reference evidence="3 4" key="1">
    <citation type="submission" date="2014-11" db="EMBL/GenBank/DDBJ databases">
        <authorList>
            <person name="Zhu J."/>
            <person name="Qi W."/>
            <person name="Song R."/>
        </authorList>
    </citation>
    <scope>NUCLEOTIDE SEQUENCE [LARGE SCALE GENOMIC DNA]</scope>
</reference>
<dbReference type="PhylomeDB" id="A0A0G4FG73"/>
<proteinExistence type="predicted"/>
<keyword evidence="4" id="KW-1185">Reference proteome</keyword>
<sequence>MAATAHGQRPQWVEDVDIVDVFWTTPVGTTPGTTDASRRLVEGVVRRTFTRHQQVTDLIQRRGADPNTGAQLRVRGSTVTYGYAAGAVLSLVIDNFSDNTMPTVGAADDLRPPVTGSFLVRGVALPRWPSRELEAAIMNALIDGGADINAPSHLDGRPIRVAIRAGNEGALSVLLARNAAVRWYAAGDDAHVMGLPITIAYQCTAASPAYEQRLLSVYRRLLEHDPTLAVQDGPATLIHSAAQDELGKYSQTFIDSYLDLLVAHGANPMATTNGWTALHDAAFGNRQHPAHVNDLVDDGLVDSSPCVADYVGRHVTAEFVNREIEPGSGDTALSFAAEELNTAIAFSQDDDMDQETRDLATYKMSLHEATIRSLLRCGADISLMPTDTEEKRCDRQVVLPQYTAVLNDVPAAAMAVVNAALRPQRSLAALLTHLLPLVAHNDGEDPAPSPLAFGPHESAAIGWKIAAFCLDMEAANETITRILTVRNSDVGRRVRGAVGHFVKSALRASGKQEVVGGTRYQQQGDMRVKVTVPPLQCFAVCGRGQVVLTGLREVVHRARLEEAARYGIEEGAIAKGFNEHLENADCQFPWHQLGRVDGRGRFVTLDSN</sequence>
<dbReference type="EMBL" id="CDMY01000432">
    <property type="protein sequence ID" value="CEM12064.1"/>
    <property type="molecule type" value="Genomic_DNA"/>
</dbReference>
<evidence type="ECO:0000313" key="4">
    <source>
        <dbReference type="Proteomes" id="UP000041254"/>
    </source>
</evidence>
<keyword evidence="2" id="KW-0040">ANK repeat</keyword>